<gene>
    <name evidence="1" type="ORF">JCM19235_2899</name>
</gene>
<proteinExistence type="predicted"/>
<reference evidence="1 2" key="1">
    <citation type="submission" date="2014-09" db="EMBL/GenBank/DDBJ databases">
        <title>Vibrio maritimus JCM 19235. (C45) whole genome shotgun sequence.</title>
        <authorList>
            <person name="Sawabe T."/>
            <person name="Meirelles P."/>
            <person name="Nakanishi M."/>
            <person name="Sayaka M."/>
            <person name="Hattori M."/>
            <person name="Ohkuma M."/>
        </authorList>
    </citation>
    <scope>NUCLEOTIDE SEQUENCE [LARGE SCALE GENOMIC DNA]</scope>
    <source>
        <strain evidence="2">JCM19235</strain>
    </source>
</reference>
<dbReference type="AlphaFoldDB" id="A0A090S6R4"/>
<evidence type="ECO:0000313" key="2">
    <source>
        <dbReference type="Proteomes" id="UP000029228"/>
    </source>
</evidence>
<comment type="caution">
    <text evidence="1">The sequence shown here is derived from an EMBL/GenBank/DDBJ whole genome shotgun (WGS) entry which is preliminary data.</text>
</comment>
<protein>
    <submittedName>
        <fullName evidence="1">Uncharacterized protein</fullName>
    </submittedName>
</protein>
<dbReference type="STRING" id="990268.JCM19235_2899"/>
<accession>A0A090S6R4</accession>
<keyword evidence="2" id="KW-1185">Reference proteome</keyword>
<sequence>MLSTDKAFSASSPFIPRAMQKALIGLQNDNEVQIALPDNSLNNLTYDHEETCHRGMSAKGVLTSRVIMRNASIAVKAKTFGCKQNVNEICNNNPLFIHLLKNQYGNYYEKLN</sequence>
<dbReference type="EMBL" id="BBMR01000012">
    <property type="protein sequence ID" value="GAL22204.1"/>
    <property type="molecule type" value="Genomic_DNA"/>
</dbReference>
<dbReference type="Proteomes" id="UP000029228">
    <property type="component" value="Unassembled WGS sequence"/>
</dbReference>
<organism evidence="1 2">
    <name type="scientific">Vibrio maritimus</name>
    <dbReference type="NCBI Taxonomy" id="990268"/>
    <lineage>
        <taxon>Bacteria</taxon>
        <taxon>Pseudomonadati</taxon>
        <taxon>Pseudomonadota</taxon>
        <taxon>Gammaproteobacteria</taxon>
        <taxon>Vibrionales</taxon>
        <taxon>Vibrionaceae</taxon>
        <taxon>Vibrio</taxon>
    </lineage>
</organism>
<evidence type="ECO:0000313" key="1">
    <source>
        <dbReference type="EMBL" id="GAL22204.1"/>
    </source>
</evidence>
<name>A0A090S6R4_9VIBR</name>